<dbReference type="InterPro" id="IPR053378">
    <property type="entry name" value="Prenyl_diphosphate_synthase"/>
</dbReference>
<dbReference type="GO" id="GO:0005737">
    <property type="term" value="C:cytoplasm"/>
    <property type="evidence" value="ECO:0007669"/>
    <property type="project" value="UniProtKB-ARBA"/>
</dbReference>
<dbReference type="PANTHER" id="PTHR43281">
    <property type="entry name" value="FARNESYL DIPHOSPHATE SYNTHASE"/>
    <property type="match status" value="1"/>
</dbReference>
<keyword evidence="14" id="KW-1185">Reference proteome</keyword>
<dbReference type="InterPro" id="IPR033749">
    <property type="entry name" value="Polyprenyl_synt_CS"/>
</dbReference>
<dbReference type="PANTHER" id="PTHR43281:SF1">
    <property type="entry name" value="FARNESYL DIPHOSPHATE SYNTHASE"/>
    <property type="match status" value="1"/>
</dbReference>
<dbReference type="InterPro" id="IPR000092">
    <property type="entry name" value="Polyprenyl_synt"/>
</dbReference>
<keyword evidence="6" id="KW-0479">Metal-binding</keyword>
<evidence type="ECO:0000313" key="14">
    <source>
        <dbReference type="Proteomes" id="UP000198625"/>
    </source>
</evidence>
<organism evidence="13 14">
    <name type="scientific">Proteiniborus ethanoligenes</name>
    <dbReference type="NCBI Taxonomy" id="415015"/>
    <lineage>
        <taxon>Bacteria</taxon>
        <taxon>Bacillati</taxon>
        <taxon>Bacillota</taxon>
        <taxon>Clostridia</taxon>
        <taxon>Eubacteriales</taxon>
        <taxon>Proteiniborus</taxon>
    </lineage>
</organism>
<evidence type="ECO:0000256" key="12">
    <source>
        <dbReference type="RuleBase" id="RU004466"/>
    </source>
</evidence>
<dbReference type="SFLD" id="SFLDS00005">
    <property type="entry name" value="Isoprenoid_Synthase_Type_I"/>
    <property type="match status" value="1"/>
</dbReference>
<dbReference type="Gene3D" id="1.10.600.10">
    <property type="entry name" value="Farnesyl Diphosphate Synthase"/>
    <property type="match status" value="1"/>
</dbReference>
<dbReference type="CDD" id="cd00685">
    <property type="entry name" value="Trans_IPPS_HT"/>
    <property type="match status" value="1"/>
</dbReference>
<dbReference type="AlphaFoldDB" id="A0A1H3K8L5"/>
<dbReference type="PROSITE" id="PS00723">
    <property type="entry name" value="POLYPRENYL_SYNTHASE_1"/>
    <property type="match status" value="1"/>
</dbReference>
<evidence type="ECO:0000256" key="7">
    <source>
        <dbReference type="ARBA" id="ARBA00022842"/>
    </source>
</evidence>
<dbReference type="Pfam" id="PF00348">
    <property type="entry name" value="polyprenyl_synt"/>
    <property type="match status" value="1"/>
</dbReference>
<evidence type="ECO:0000256" key="9">
    <source>
        <dbReference type="ARBA" id="ARBA00032380"/>
    </source>
</evidence>
<accession>A0A1H3K8L5</accession>
<comment type="catalytic activity">
    <reaction evidence="11">
        <text>isopentenyl diphosphate + (2E)-geranyl diphosphate = (2E,6E)-farnesyl diphosphate + diphosphate</text>
        <dbReference type="Rhea" id="RHEA:19361"/>
        <dbReference type="ChEBI" id="CHEBI:33019"/>
        <dbReference type="ChEBI" id="CHEBI:58057"/>
        <dbReference type="ChEBI" id="CHEBI:128769"/>
        <dbReference type="ChEBI" id="CHEBI:175763"/>
        <dbReference type="EC" id="2.5.1.10"/>
    </reaction>
</comment>
<keyword evidence="7" id="KW-0460">Magnesium</keyword>
<evidence type="ECO:0000256" key="6">
    <source>
        <dbReference type="ARBA" id="ARBA00022723"/>
    </source>
</evidence>
<dbReference type="EC" id="2.5.1.10" evidence="3"/>
<protein>
    <recommendedName>
        <fullName evidence="4">Farnesyl diphosphate synthase</fullName>
        <ecNumber evidence="3">2.5.1.10</ecNumber>
    </recommendedName>
    <alternativeName>
        <fullName evidence="10">(2E,6E)-farnesyl diphosphate synthase</fullName>
    </alternativeName>
    <alternativeName>
        <fullName evidence="9">Geranyltranstransferase</fullName>
    </alternativeName>
</protein>
<dbReference type="SFLD" id="SFLDG01017">
    <property type="entry name" value="Polyprenyl_Transferase_Like"/>
    <property type="match status" value="1"/>
</dbReference>
<evidence type="ECO:0000256" key="2">
    <source>
        <dbReference type="ARBA" id="ARBA00006706"/>
    </source>
</evidence>
<dbReference type="SUPFAM" id="SSF48576">
    <property type="entry name" value="Terpenoid synthases"/>
    <property type="match status" value="1"/>
</dbReference>
<name>A0A1H3K8L5_9FIRM</name>
<evidence type="ECO:0000313" key="13">
    <source>
        <dbReference type="EMBL" id="SDY48546.1"/>
    </source>
</evidence>
<dbReference type="STRING" id="415015.SAMN05660462_00177"/>
<evidence type="ECO:0000256" key="5">
    <source>
        <dbReference type="ARBA" id="ARBA00022679"/>
    </source>
</evidence>
<dbReference type="OrthoDB" id="9805316at2"/>
<keyword evidence="5 12" id="KW-0808">Transferase</keyword>
<dbReference type="GO" id="GO:0004337">
    <property type="term" value="F:(2E,6E)-farnesyl diphosphate synthase activity"/>
    <property type="evidence" value="ECO:0007669"/>
    <property type="project" value="UniProtKB-EC"/>
</dbReference>
<comment type="similarity">
    <text evidence="2 12">Belongs to the FPP/GGPP synthase family.</text>
</comment>
<dbReference type="InterPro" id="IPR008949">
    <property type="entry name" value="Isoprenoid_synthase_dom_sf"/>
</dbReference>
<keyword evidence="8" id="KW-0414">Isoprene biosynthesis</keyword>
<evidence type="ECO:0000256" key="11">
    <source>
        <dbReference type="ARBA" id="ARBA00049399"/>
    </source>
</evidence>
<dbReference type="PROSITE" id="PS00444">
    <property type="entry name" value="POLYPRENYL_SYNTHASE_2"/>
    <property type="match status" value="1"/>
</dbReference>
<dbReference type="EMBL" id="FNQE01000001">
    <property type="protein sequence ID" value="SDY48546.1"/>
    <property type="molecule type" value="Genomic_DNA"/>
</dbReference>
<dbReference type="NCBIfam" id="NF045485">
    <property type="entry name" value="FPPsyn"/>
    <property type="match status" value="1"/>
</dbReference>
<evidence type="ECO:0000256" key="1">
    <source>
        <dbReference type="ARBA" id="ARBA00001946"/>
    </source>
</evidence>
<evidence type="ECO:0000256" key="8">
    <source>
        <dbReference type="ARBA" id="ARBA00023229"/>
    </source>
</evidence>
<dbReference type="Proteomes" id="UP000198625">
    <property type="component" value="Unassembled WGS sequence"/>
</dbReference>
<evidence type="ECO:0000256" key="10">
    <source>
        <dbReference type="ARBA" id="ARBA00032873"/>
    </source>
</evidence>
<reference evidence="13 14" key="1">
    <citation type="submission" date="2016-10" db="EMBL/GenBank/DDBJ databases">
        <authorList>
            <person name="de Groot N.N."/>
        </authorList>
    </citation>
    <scope>NUCLEOTIDE SEQUENCE [LARGE SCALE GENOMIC DNA]</scope>
    <source>
        <strain evidence="13 14">DSM 21650</strain>
    </source>
</reference>
<evidence type="ECO:0000256" key="3">
    <source>
        <dbReference type="ARBA" id="ARBA00012439"/>
    </source>
</evidence>
<comment type="cofactor">
    <cofactor evidence="1">
        <name>Mg(2+)</name>
        <dbReference type="ChEBI" id="CHEBI:18420"/>
    </cofactor>
</comment>
<dbReference type="RefSeq" id="WP_091725927.1">
    <property type="nucleotide sequence ID" value="NZ_FNQE01000001.1"/>
</dbReference>
<dbReference type="GO" id="GO:0046872">
    <property type="term" value="F:metal ion binding"/>
    <property type="evidence" value="ECO:0007669"/>
    <property type="project" value="UniProtKB-KW"/>
</dbReference>
<gene>
    <name evidence="13" type="ORF">SAMN05660462_00177</name>
</gene>
<dbReference type="GO" id="GO:0016114">
    <property type="term" value="P:terpenoid biosynthetic process"/>
    <property type="evidence" value="ECO:0007669"/>
    <property type="project" value="UniProtKB-ARBA"/>
</dbReference>
<proteinExistence type="inferred from homology"/>
<dbReference type="FunFam" id="1.10.600.10:FF:000001">
    <property type="entry name" value="Geranylgeranyl diphosphate synthase"/>
    <property type="match status" value="1"/>
</dbReference>
<evidence type="ECO:0000256" key="4">
    <source>
        <dbReference type="ARBA" id="ARBA00015100"/>
    </source>
</evidence>
<sequence>MNILDELSKYKRIVDLELEKVMPKEDFPQKHIFEAMCYSIFAGGKRLRPVLTLKTSELISGSYEDAMQIALGIEMIHTYSLIHDDLPAMDNDDFRRGKPTNHKVFGEDIAILAGDGLLNLAYETMLNTIPLNSRDYVKYILAIKEVGKAAGVFGMIGGQTVDIKTNEKSFNEERLMFIHNNKTSALIEASIVSGAMVAGANEEQIEHLREYGRSIGLCYQIRDDILDKVGDKSLLGKNTGSDEINHKLTYLSLFGMDNAIIKIQSLYNEAIESLSIFDKERVRFFKELASYLVHRES</sequence>